<keyword evidence="2 6" id="KW-0805">Transcription regulation</keyword>
<dbReference type="InterPro" id="IPR013325">
    <property type="entry name" value="RNA_pol_sigma_r2"/>
</dbReference>
<dbReference type="InterPro" id="IPR007627">
    <property type="entry name" value="RNA_pol_sigma70_r2"/>
</dbReference>
<dbReference type="Pfam" id="PF08281">
    <property type="entry name" value="Sigma70_r4_2"/>
    <property type="match status" value="1"/>
</dbReference>
<dbReference type="CDD" id="cd06171">
    <property type="entry name" value="Sigma70_r4"/>
    <property type="match status" value="1"/>
</dbReference>
<dbReference type="InterPro" id="IPR013324">
    <property type="entry name" value="RNA_pol_sigma_r3/r4-like"/>
</dbReference>
<dbReference type="EMBL" id="BMQJ01000009">
    <property type="protein sequence ID" value="GGQ03828.1"/>
    <property type="molecule type" value="Genomic_DNA"/>
</dbReference>
<dbReference type="SUPFAM" id="SSF88659">
    <property type="entry name" value="Sigma3 and sigma4 domains of RNA polymerase sigma factors"/>
    <property type="match status" value="1"/>
</dbReference>
<keyword evidence="5 6" id="KW-0804">Transcription</keyword>
<dbReference type="InterPro" id="IPR014284">
    <property type="entry name" value="RNA_pol_sigma-70_dom"/>
</dbReference>
<keyword evidence="4 6" id="KW-0238">DNA-binding</keyword>
<dbReference type="Pfam" id="PF04542">
    <property type="entry name" value="Sigma70_r2"/>
    <property type="match status" value="1"/>
</dbReference>
<evidence type="ECO:0000259" key="8">
    <source>
        <dbReference type="Pfam" id="PF04542"/>
    </source>
</evidence>
<dbReference type="InterPro" id="IPR000838">
    <property type="entry name" value="RNA_pol_sigma70_ECF_CS"/>
</dbReference>
<dbReference type="PROSITE" id="PS01063">
    <property type="entry name" value="SIGMA70_ECF"/>
    <property type="match status" value="1"/>
</dbReference>
<evidence type="ECO:0000313" key="11">
    <source>
        <dbReference type="Proteomes" id="UP000611554"/>
    </source>
</evidence>
<dbReference type="PANTHER" id="PTHR43133">
    <property type="entry name" value="RNA POLYMERASE ECF-TYPE SIGMA FACTO"/>
    <property type="match status" value="1"/>
</dbReference>
<gene>
    <name evidence="10" type="ORF">GCM10010140_37380</name>
</gene>
<evidence type="ECO:0000256" key="1">
    <source>
        <dbReference type="ARBA" id="ARBA00010641"/>
    </source>
</evidence>
<feature type="domain" description="RNA polymerase sigma factor 70 region 4 type 2" evidence="9">
    <location>
        <begin position="173"/>
        <end position="225"/>
    </location>
</feature>
<feature type="compositionally biased region" description="Basic and acidic residues" evidence="7">
    <location>
        <begin position="1"/>
        <end position="21"/>
    </location>
</feature>
<accession>A0ABQ2QZJ7</accession>
<evidence type="ECO:0000256" key="7">
    <source>
        <dbReference type="SAM" id="MobiDB-lite"/>
    </source>
</evidence>
<organism evidence="10 11">
    <name type="scientific">Streptosporangium pseudovulgare</name>
    <dbReference type="NCBI Taxonomy" id="35765"/>
    <lineage>
        <taxon>Bacteria</taxon>
        <taxon>Bacillati</taxon>
        <taxon>Actinomycetota</taxon>
        <taxon>Actinomycetes</taxon>
        <taxon>Streptosporangiales</taxon>
        <taxon>Streptosporangiaceae</taxon>
        <taxon>Streptosporangium</taxon>
    </lineage>
</organism>
<dbReference type="NCBIfam" id="TIGR02937">
    <property type="entry name" value="sigma70-ECF"/>
    <property type="match status" value="1"/>
</dbReference>
<name>A0ABQ2QZJ7_9ACTN</name>
<comment type="caution">
    <text evidence="10">The sequence shown here is derived from an EMBL/GenBank/DDBJ whole genome shotgun (WGS) entry which is preliminary data.</text>
</comment>
<proteinExistence type="inferred from homology"/>
<reference evidence="11" key="1">
    <citation type="journal article" date="2019" name="Int. J. Syst. Evol. Microbiol.">
        <title>The Global Catalogue of Microorganisms (GCM) 10K type strain sequencing project: providing services to taxonomists for standard genome sequencing and annotation.</title>
        <authorList>
            <consortium name="The Broad Institute Genomics Platform"/>
            <consortium name="The Broad Institute Genome Sequencing Center for Infectious Disease"/>
            <person name="Wu L."/>
            <person name="Ma J."/>
        </authorList>
    </citation>
    <scope>NUCLEOTIDE SEQUENCE [LARGE SCALE GENOMIC DNA]</scope>
    <source>
        <strain evidence="11">JCM 3115</strain>
    </source>
</reference>
<keyword evidence="11" id="KW-1185">Reference proteome</keyword>
<keyword evidence="3 6" id="KW-0731">Sigma factor</keyword>
<protein>
    <recommendedName>
        <fullName evidence="6">RNA polymerase sigma factor</fullName>
    </recommendedName>
</protein>
<dbReference type="PANTHER" id="PTHR43133:SF8">
    <property type="entry name" value="RNA POLYMERASE SIGMA FACTOR HI_1459-RELATED"/>
    <property type="match status" value="1"/>
</dbReference>
<dbReference type="SUPFAM" id="SSF88946">
    <property type="entry name" value="Sigma2 domain of RNA polymerase sigma factors"/>
    <property type="match status" value="1"/>
</dbReference>
<evidence type="ECO:0000259" key="9">
    <source>
        <dbReference type="Pfam" id="PF08281"/>
    </source>
</evidence>
<evidence type="ECO:0000256" key="6">
    <source>
        <dbReference type="RuleBase" id="RU000716"/>
    </source>
</evidence>
<dbReference type="InterPro" id="IPR013249">
    <property type="entry name" value="RNA_pol_sigma70_r4_t2"/>
</dbReference>
<dbReference type="Proteomes" id="UP000611554">
    <property type="component" value="Unassembled WGS sequence"/>
</dbReference>
<evidence type="ECO:0000256" key="4">
    <source>
        <dbReference type="ARBA" id="ARBA00023125"/>
    </source>
</evidence>
<dbReference type="InterPro" id="IPR039425">
    <property type="entry name" value="RNA_pol_sigma-70-like"/>
</dbReference>
<dbReference type="Gene3D" id="1.10.1740.10">
    <property type="match status" value="1"/>
</dbReference>
<sequence length="234" mass="25815">MPGELRRVRGFPEGRGREAVRARTPLGPGASRGRRDAVESWGAPTPGRHPPKEPPADDDEAIARSLDGDLAAYEVLVARYSALAHRTAAMLGAGDEAEDVVQEAFVKAYRHLGGFRRGAPFRPWLLRIVANETHDLTRSRGRRAELVARVTELDPPGASQSSEDTAVATDRRARLLDLVRALPERERQAVVCRYFLQLSEAETAQVLGLPVGTVKSRTSRGLRRLREEVDRDLT</sequence>
<dbReference type="Gene3D" id="1.10.10.10">
    <property type="entry name" value="Winged helix-like DNA-binding domain superfamily/Winged helix DNA-binding domain"/>
    <property type="match status" value="1"/>
</dbReference>
<evidence type="ECO:0000256" key="5">
    <source>
        <dbReference type="ARBA" id="ARBA00023163"/>
    </source>
</evidence>
<dbReference type="InterPro" id="IPR036388">
    <property type="entry name" value="WH-like_DNA-bd_sf"/>
</dbReference>
<evidence type="ECO:0000313" key="10">
    <source>
        <dbReference type="EMBL" id="GGQ03828.1"/>
    </source>
</evidence>
<feature type="domain" description="RNA polymerase sigma-70 region 2" evidence="8">
    <location>
        <begin position="76"/>
        <end position="143"/>
    </location>
</feature>
<feature type="region of interest" description="Disordered" evidence="7">
    <location>
        <begin position="1"/>
        <end position="59"/>
    </location>
</feature>
<evidence type="ECO:0000256" key="2">
    <source>
        <dbReference type="ARBA" id="ARBA00023015"/>
    </source>
</evidence>
<evidence type="ECO:0000256" key="3">
    <source>
        <dbReference type="ARBA" id="ARBA00023082"/>
    </source>
</evidence>
<comment type="similarity">
    <text evidence="1 6">Belongs to the sigma-70 factor family. ECF subfamily.</text>
</comment>